<comment type="caution">
    <text evidence="2">The sequence shown here is derived from an EMBL/GenBank/DDBJ whole genome shotgun (WGS) entry which is preliminary data.</text>
</comment>
<dbReference type="GO" id="GO:0005525">
    <property type="term" value="F:GTP binding"/>
    <property type="evidence" value="ECO:0007669"/>
    <property type="project" value="InterPro"/>
</dbReference>
<protein>
    <submittedName>
        <fullName evidence="2">Molybdopterin-guanine dinucleotide biosynthesis protein B</fullName>
    </submittedName>
</protein>
<dbReference type="Gene3D" id="3.40.50.300">
    <property type="entry name" value="P-loop containing nucleotide triphosphate hydrolases"/>
    <property type="match status" value="1"/>
</dbReference>
<sequence>MIFQFVGYQNSGKTTAMEAVTRELTEKGWKVIALKHHGHGGIPDNWSKDSAKHRQAGAIASVVEGDGILQMEIAQEEWNVKNIEGFLSFFSYDVLLVEGYKSEDFPKAVFLRQKETNRHQLTKLTNIQFIVPYYHNQWEKECYINKIVQWVEQKIQE</sequence>
<name>A0A2N0YYE2_9BACI</name>
<evidence type="ECO:0000313" key="3">
    <source>
        <dbReference type="Proteomes" id="UP000233375"/>
    </source>
</evidence>
<dbReference type="EMBL" id="PISE01000044">
    <property type="protein sequence ID" value="PKG22272.1"/>
    <property type="molecule type" value="Genomic_DNA"/>
</dbReference>
<dbReference type="InterPro" id="IPR004435">
    <property type="entry name" value="MobB_dom"/>
</dbReference>
<organism evidence="2 3">
    <name type="scientific">Niallia nealsonii</name>
    <dbReference type="NCBI Taxonomy" id="115979"/>
    <lineage>
        <taxon>Bacteria</taxon>
        <taxon>Bacillati</taxon>
        <taxon>Bacillota</taxon>
        <taxon>Bacilli</taxon>
        <taxon>Bacillales</taxon>
        <taxon>Bacillaceae</taxon>
        <taxon>Niallia</taxon>
    </lineage>
</organism>
<dbReference type="PANTHER" id="PTHR40072">
    <property type="entry name" value="MOLYBDOPTERIN-GUANINE DINUCLEOTIDE BIOSYNTHESIS ADAPTER PROTEIN-RELATED"/>
    <property type="match status" value="1"/>
</dbReference>
<keyword evidence="3" id="KW-1185">Reference proteome</keyword>
<dbReference type="InterPro" id="IPR027417">
    <property type="entry name" value="P-loop_NTPase"/>
</dbReference>
<proteinExistence type="predicted"/>
<feature type="domain" description="Molybdopterin-guanine dinucleotide biosynthesis protein B (MobB)" evidence="1">
    <location>
        <begin position="2"/>
        <end position="127"/>
    </location>
</feature>
<dbReference type="RefSeq" id="WP_101178512.1">
    <property type="nucleotide sequence ID" value="NZ_PISE01000044.1"/>
</dbReference>
<evidence type="ECO:0000313" key="2">
    <source>
        <dbReference type="EMBL" id="PKG22272.1"/>
    </source>
</evidence>
<dbReference type="InterPro" id="IPR052539">
    <property type="entry name" value="MGD_biosynthesis_adapter"/>
</dbReference>
<dbReference type="Pfam" id="PF03205">
    <property type="entry name" value="MobB"/>
    <property type="match status" value="1"/>
</dbReference>
<dbReference type="OrthoDB" id="9786803at2"/>
<dbReference type="Proteomes" id="UP000233375">
    <property type="component" value="Unassembled WGS sequence"/>
</dbReference>
<dbReference type="SUPFAM" id="SSF52540">
    <property type="entry name" value="P-loop containing nucleoside triphosphate hydrolases"/>
    <property type="match status" value="1"/>
</dbReference>
<dbReference type="NCBIfam" id="TIGR00176">
    <property type="entry name" value="mobB"/>
    <property type="match status" value="1"/>
</dbReference>
<reference evidence="2 3" key="1">
    <citation type="journal article" date="2003" name="Int. J. Syst. Evol. Microbiol.">
        <title>Bacillus nealsonii sp. nov., isolated from a spacecraft-assembly facility, whose spores are gamma-radiation resistant.</title>
        <authorList>
            <person name="Venkateswaran K."/>
            <person name="Kempf M."/>
            <person name="Chen F."/>
            <person name="Satomi M."/>
            <person name="Nicholson W."/>
            <person name="Kern R."/>
        </authorList>
    </citation>
    <scope>NUCLEOTIDE SEQUENCE [LARGE SCALE GENOMIC DNA]</scope>
    <source>
        <strain evidence="2 3">FO-92</strain>
    </source>
</reference>
<dbReference type="GO" id="GO:0006777">
    <property type="term" value="P:Mo-molybdopterin cofactor biosynthetic process"/>
    <property type="evidence" value="ECO:0007669"/>
    <property type="project" value="InterPro"/>
</dbReference>
<accession>A0A2N0YYE2</accession>
<evidence type="ECO:0000259" key="1">
    <source>
        <dbReference type="Pfam" id="PF03205"/>
    </source>
</evidence>
<dbReference type="AlphaFoldDB" id="A0A2N0YYE2"/>
<dbReference type="PANTHER" id="PTHR40072:SF1">
    <property type="entry name" value="MOLYBDOPTERIN-GUANINE DINUCLEOTIDE BIOSYNTHESIS ADAPTER PROTEIN"/>
    <property type="match status" value="1"/>
</dbReference>
<gene>
    <name evidence="2" type="primary">mobB</name>
    <name evidence="2" type="ORF">CWS01_17715</name>
</gene>